<accession>A0A9W7SIJ3</accession>
<evidence type="ECO:0000313" key="2">
    <source>
        <dbReference type="EMBL" id="KAH9810764.1"/>
    </source>
</evidence>
<feature type="signal peptide" evidence="1">
    <location>
        <begin position="1"/>
        <end position="19"/>
    </location>
</feature>
<protein>
    <recommendedName>
        <fullName evidence="4">Hydrophobin</fullName>
    </recommendedName>
</protein>
<proteinExistence type="predicted"/>
<reference evidence="2 3" key="2">
    <citation type="journal article" date="2021" name="Curr. Genet.">
        <title>Genetic response to nitrogen starvation in the aggressive Eucalyptus foliar pathogen Teratosphaeria destructans.</title>
        <authorList>
            <person name="Havenga M."/>
            <person name="Wingfield B.D."/>
            <person name="Wingfield M.J."/>
            <person name="Dreyer L.L."/>
            <person name="Roets F."/>
            <person name="Aylward J."/>
        </authorList>
    </citation>
    <scope>NUCLEOTIDE SEQUENCE [LARGE SCALE GENOMIC DNA]</scope>
    <source>
        <strain evidence="2">CMW44962</strain>
    </source>
</reference>
<evidence type="ECO:0000313" key="3">
    <source>
        <dbReference type="Proteomes" id="UP001138500"/>
    </source>
</evidence>
<feature type="chain" id="PRO_5040891052" description="Hydrophobin" evidence="1">
    <location>
        <begin position="20"/>
        <end position="113"/>
    </location>
</feature>
<evidence type="ECO:0000256" key="1">
    <source>
        <dbReference type="SAM" id="SignalP"/>
    </source>
</evidence>
<keyword evidence="3" id="KW-1185">Reference proteome</keyword>
<reference evidence="2 3" key="1">
    <citation type="journal article" date="2018" name="IMA Fungus">
        <title>IMA Genome-F 10: Nine draft genome sequences of Claviceps purpurea s.lat., including C. arundinis, C. humidiphila, and C. cf. spartinae, pseudomolecules for the pitch canker pathogen Fusarium circinatum, draft genome of Davidsoniella eucalypti, Grosmannia galeiformis, Quambalaria eucalypti, and Teratosphaeria destructans.</title>
        <authorList>
            <person name="Wingfield B.D."/>
            <person name="Liu M."/>
            <person name="Nguyen H.D."/>
            <person name="Lane F.A."/>
            <person name="Morgan S.W."/>
            <person name="De Vos L."/>
            <person name="Wilken P.M."/>
            <person name="Duong T.A."/>
            <person name="Aylward J."/>
            <person name="Coetzee M.P."/>
            <person name="Dadej K."/>
            <person name="De Beer Z.W."/>
            <person name="Findlay W."/>
            <person name="Havenga M."/>
            <person name="Kolarik M."/>
            <person name="Menzies J.G."/>
            <person name="Naidoo K."/>
            <person name="Pochopski O."/>
            <person name="Shoukouhi P."/>
            <person name="Santana Q.C."/>
            <person name="Seifert K.A."/>
            <person name="Soal N."/>
            <person name="Steenkamp E.T."/>
            <person name="Tatham C.T."/>
            <person name="van der Nest M.A."/>
            <person name="Wingfield M.J."/>
        </authorList>
    </citation>
    <scope>NUCLEOTIDE SEQUENCE [LARGE SCALE GENOMIC DNA]</scope>
    <source>
        <strain evidence="2">CMW44962</strain>
    </source>
</reference>
<dbReference type="EMBL" id="RIBY02002511">
    <property type="protein sequence ID" value="KAH9810764.1"/>
    <property type="molecule type" value="Genomic_DNA"/>
</dbReference>
<evidence type="ECO:0008006" key="4">
    <source>
        <dbReference type="Google" id="ProtNLM"/>
    </source>
</evidence>
<dbReference type="AlphaFoldDB" id="A0A9W7SIJ3"/>
<name>A0A9W7SIJ3_9PEZI</name>
<comment type="caution">
    <text evidence="2">The sequence shown here is derived from an EMBL/GenBank/DDBJ whole genome shotgun (WGS) entry which is preliminary data.</text>
</comment>
<sequence>MHLVSGHLALLLLASTVTAQNVITDCSPYRNLIRCGLEVSVSILTDEIAGIYLHIGVVAGVHVSLVVHVLTSAQVECSNPKYHNCKDLHMGYCVNGVCRTDVQGLGPKKPPKA</sequence>
<organism evidence="2 3">
    <name type="scientific">Teratosphaeria destructans</name>
    <dbReference type="NCBI Taxonomy" id="418781"/>
    <lineage>
        <taxon>Eukaryota</taxon>
        <taxon>Fungi</taxon>
        <taxon>Dikarya</taxon>
        <taxon>Ascomycota</taxon>
        <taxon>Pezizomycotina</taxon>
        <taxon>Dothideomycetes</taxon>
        <taxon>Dothideomycetidae</taxon>
        <taxon>Mycosphaerellales</taxon>
        <taxon>Teratosphaeriaceae</taxon>
        <taxon>Teratosphaeria</taxon>
    </lineage>
</organism>
<keyword evidence="1" id="KW-0732">Signal</keyword>
<gene>
    <name evidence="2" type="ORF">Tdes44962_MAKER05995</name>
</gene>
<dbReference type="Proteomes" id="UP001138500">
    <property type="component" value="Unassembled WGS sequence"/>
</dbReference>